<name>A0A3B0YCH4_9ZZZZ</name>
<proteinExistence type="predicted"/>
<reference evidence="1" key="1">
    <citation type="submission" date="2018-06" db="EMBL/GenBank/DDBJ databases">
        <authorList>
            <person name="Zhirakovskaya E."/>
        </authorList>
    </citation>
    <scope>NUCLEOTIDE SEQUENCE</scope>
</reference>
<evidence type="ECO:0000313" key="1">
    <source>
        <dbReference type="EMBL" id="VAW72982.1"/>
    </source>
</evidence>
<organism evidence="1">
    <name type="scientific">hydrothermal vent metagenome</name>
    <dbReference type="NCBI Taxonomy" id="652676"/>
    <lineage>
        <taxon>unclassified sequences</taxon>
        <taxon>metagenomes</taxon>
        <taxon>ecological metagenomes</taxon>
    </lineage>
</organism>
<protein>
    <submittedName>
        <fullName evidence="1">Uncharacterized protein</fullName>
    </submittedName>
</protein>
<sequence>MLRFNLLTDWLERMPAIEKPRSRDAGGEPTGVYSRRLLNSGCFLSVLTGGEPVMSDTPYQPIACADYDVYEIAIMQRYATVKNKIR</sequence>
<dbReference type="AlphaFoldDB" id="A0A3B0YCH4"/>
<accession>A0A3B0YCH4</accession>
<gene>
    <name evidence="1" type="ORF">MNBD_GAMMA10-247</name>
</gene>
<dbReference type="EMBL" id="UOFJ01000693">
    <property type="protein sequence ID" value="VAW72982.1"/>
    <property type="molecule type" value="Genomic_DNA"/>
</dbReference>